<evidence type="ECO:0000259" key="2">
    <source>
        <dbReference type="Pfam" id="PF22924"/>
    </source>
</evidence>
<dbReference type="Pfam" id="PF22924">
    <property type="entry name" value="ACOX_C_alpha1"/>
    <property type="match status" value="1"/>
</dbReference>
<gene>
    <name evidence="3" type="ORF">CINCED_3A010932</name>
</gene>
<proteinExistence type="predicted"/>
<protein>
    <submittedName>
        <fullName evidence="3">Acyl-CoA dehydrogenase/oxidase C-terminal</fullName>
    </submittedName>
</protein>
<name>A0A5E4NKL0_9HEMI</name>
<dbReference type="SUPFAM" id="SSF47203">
    <property type="entry name" value="Acyl-CoA dehydrogenase C-terminal domain-like"/>
    <property type="match status" value="1"/>
</dbReference>
<dbReference type="Proteomes" id="UP000325440">
    <property type="component" value="Unassembled WGS sequence"/>
</dbReference>
<organism evidence="3 4">
    <name type="scientific">Cinara cedri</name>
    <dbReference type="NCBI Taxonomy" id="506608"/>
    <lineage>
        <taxon>Eukaryota</taxon>
        <taxon>Metazoa</taxon>
        <taxon>Ecdysozoa</taxon>
        <taxon>Arthropoda</taxon>
        <taxon>Hexapoda</taxon>
        <taxon>Insecta</taxon>
        <taxon>Pterygota</taxon>
        <taxon>Neoptera</taxon>
        <taxon>Paraneoptera</taxon>
        <taxon>Hemiptera</taxon>
        <taxon>Sternorrhyncha</taxon>
        <taxon>Aphidomorpha</taxon>
        <taxon>Aphidoidea</taxon>
        <taxon>Aphididae</taxon>
        <taxon>Lachninae</taxon>
        <taxon>Cinara</taxon>
    </lineage>
</organism>
<sequence>MIYVRVLIVKSLVSYNLSKAAITATRFSCVRRQSELKIGAGECQILDYRVQQFNTFPAIAMGVAYESAASRFWNVYNNVVSKINQGDFERLPEVLLLSTYGLSENNLTKYSLSCCLKAVSSADAAAAINACRLPRGGRGCMNCSNLPNI</sequence>
<dbReference type="PANTHER" id="PTHR10909:SF250">
    <property type="entry name" value="PEROXISOMAL ACYL-COENZYME A OXIDASE 1"/>
    <property type="match status" value="1"/>
</dbReference>
<dbReference type="PANTHER" id="PTHR10909">
    <property type="entry name" value="ELECTRON TRANSPORT OXIDOREDUCTASE"/>
    <property type="match status" value="1"/>
</dbReference>
<dbReference type="EMBL" id="CABPRJ010002371">
    <property type="protein sequence ID" value="VVC43740.1"/>
    <property type="molecule type" value="Genomic_DNA"/>
</dbReference>
<evidence type="ECO:0000256" key="1">
    <source>
        <dbReference type="ARBA" id="ARBA00004846"/>
    </source>
</evidence>
<reference evidence="3 4" key="1">
    <citation type="submission" date="2019-08" db="EMBL/GenBank/DDBJ databases">
        <authorList>
            <person name="Alioto T."/>
            <person name="Alioto T."/>
            <person name="Gomez Garrido J."/>
        </authorList>
    </citation>
    <scope>NUCLEOTIDE SEQUENCE [LARGE SCALE GENOMIC DNA]</scope>
</reference>
<dbReference type="GO" id="GO:0033540">
    <property type="term" value="P:fatty acid beta-oxidation using acyl-CoA oxidase"/>
    <property type="evidence" value="ECO:0007669"/>
    <property type="project" value="TreeGrafter"/>
</dbReference>
<dbReference type="GO" id="GO:0071949">
    <property type="term" value="F:FAD binding"/>
    <property type="evidence" value="ECO:0007669"/>
    <property type="project" value="InterPro"/>
</dbReference>
<dbReference type="Gene3D" id="1.20.140.10">
    <property type="entry name" value="Butyryl-CoA Dehydrogenase, subunit A, domain 3"/>
    <property type="match status" value="1"/>
</dbReference>
<feature type="domain" description="Acyl-CoA oxidase C-alpha1" evidence="2">
    <location>
        <begin position="1"/>
        <end position="149"/>
    </location>
</feature>
<comment type="pathway">
    <text evidence="1">Lipid metabolism; peroxisomal fatty acid beta-oxidation.</text>
</comment>
<dbReference type="InterPro" id="IPR012258">
    <property type="entry name" value="Acyl-CoA_oxidase"/>
</dbReference>
<dbReference type="AlphaFoldDB" id="A0A5E4NKL0"/>
<dbReference type="GO" id="GO:0003997">
    <property type="term" value="F:acyl-CoA oxidase activity"/>
    <property type="evidence" value="ECO:0007669"/>
    <property type="project" value="InterPro"/>
</dbReference>
<dbReference type="InterPro" id="IPR036250">
    <property type="entry name" value="AcylCo_DH-like_C"/>
</dbReference>
<keyword evidence="4" id="KW-1185">Reference proteome</keyword>
<accession>A0A5E4NKL0</accession>
<dbReference type="GO" id="GO:0055088">
    <property type="term" value="P:lipid homeostasis"/>
    <property type="evidence" value="ECO:0007669"/>
    <property type="project" value="TreeGrafter"/>
</dbReference>
<evidence type="ECO:0000313" key="3">
    <source>
        <dbReference type="EMBL" id="VVC43740.1"/>
    </source>
</evidence>
<dbReference type="OrthoDB" id="538336at2759"/>
<evidence type="ECO:0000313" key="4">
    <source>
        <dbReference type="Proteomes" id="UP000325440"/>
    </source>
</evidence>
<dbReference type="GO" id="GO:0005504">
    <property type="term" value="F:fatty acid binding"/>
    <property type="evidence" value="ECO:0007669"/>
    <property type="project" value="TreeGrafter"/>
</dbReference>
<dbReference type="InterPro" id="IPR055060">
    <property type="entry name" value="ACOX_C_alpha1"/>
</dbReference>
<dbReference type="GO" id="GO:0005777">
    <property type="term" value="C:peroxisome"/>
    <property type="evidence" value="ECO:0007669"/>
    <property type="project" value="InterPro"/>
</dbReference>